<comment type="caution">
    <text evidence="1">The sequence shown here is derived from an EMBL/GenBank/DDBJ whole genome shotgun (WGS) entry which is preliminary data.</text>
</comment>
<dbReference type="STRING" id="1437608.GCA_000771645_00258"/>
<accession>A0A086ZYX9</accession>
<dbReference type="AlphaFoldDB" id="A0A086ZYX9"/>
<protein>
    <submittedName>
        <fullName evidence="1">Uncharacterized protein</fullName>
    </submittedName>
</protein>
<dbReference type="EMBL" id="JGYN01000008">
    <property type="protein sequence ID" value="KFI51729.1"/>
    <property type="molecule type" value="Genomic_DNA"/>
</dbReference>
<gene>
    <name evidence="1" type="ORF">BBIA_0643</name>
</gene>
<dbReference type="Proteomes" id="UP000029108">
    <property type="component" value="Unassembled WGS sequence"/>
</dbReference>
<keyword evidence="2" id="KW-1185">Reference proteome</keyword>
<evidence type="ECO:0000313" key="2">
    <source>
        <dbReference type="Proteomes" id="UP000029108"/>
    </source>
</evidence>
<sequence length="56" mass="6339">MKRHHPYTFTLLILLLAVVWLLSHEACAHPIGNLIASLVAFGYVPFRLLFLLEAHA</sequence>
<reference evidence="1 2" key="1">
    <citation type="submission" date="2014-03" db="EMBL/GenBank/DDBJ databases">
        <title>Genomics of Bifidobacteria.</title>
        <authorList>
            <person name="Ventura M."/>
            <person name="Milani C."/>
            <person name="Lugli G.A."/>
        </authorList>
    </citation>
    <scope>NUCLEOTIDE SEQUENCE [LARGE SCALE GENOMIC DNA]</scope>
    <source>
        <strain evidence="1 2">DSM 23969</strain>
    </source>
</reference>
<dbReference type="RefSeq" id="WP_162835000.1">
    <property type="nucleotide sequence ID" value="NZ_JDUU01000010.1"/>
</dbReference>
<organism evidence="1 2">
    <name type="scientific">Bifidobacterium biavatii DSM 23969</name>
    <dbReference type="NCBI Taxonomy" id="1437608"/>
    <lineage>
        <taxon>Bacteria</taxon>
        <taxon>Bacillati</taxon>
        <taxon>Actinomycetota</taxon>
        <taxon>Actinomycetes</taxon>
        <taxon>Bifidobacteriales</taxon>
        <taxon>Bifidobacteriaceae</taxon>
        <taxon>Bifidobacterium</taxon>
    </lineage>
</organism>
<evidence type="ECO:0000313" key="1">
    <source>
        <dbReference type="EMBL" id="KFI51729.1"/>
    </source>
</evidence>
<proteinExistence type="predicted"/>
<name>A0A086ZYX9_9BIFI</name>